<comment type="caution">
    <text evidence="6">The sequence shown here is derived from an EMBL/GenBank/DDBJ whole genome shotgun (WGS) entry which is preliminary data.</text>
</comment>
<dbReference type="EMBL" id="AFNH02000850">
    <property type="protein sequence ID" value="EZG55374.1"/>
    <property type="molecule type" value="Genomic_DNA"/>
</dbReference>
<feature type="compositionally biased region" description="Basic and acidic residues" evidence="4">
    <location>
        <begin position="399"/>
        <end position="411"/>
    </location>
</feature>
<proteinExistence type="predicted"/>
<feature type="region of interest" description="Disordered" evidence="4">
    <location>
        <begin position="581"/>
        <end position="651"/>
    </location>
</feature>
<dbReference type="AlphaFoldDB" id="A0A023B365"/>
<dbReference type="Gene3D" id="3.30.70.330">
    <property type="match status" value="2"/>
</dbReference>
<dbReference type="SMART" id="SM00360">
    <property type="entry name" value="RRM"/>
    <property type="match status" value="2"/>
</dbReference>
<dbReference type="InterPro" id="IPR035979">
    <property type="entry name" value="RBD_domain_sf"/>
</dbReference>
<dbReference type="RefSeq" id="XP_011131598.1">
    <property type="nucleotide sequence ID" value="XM_011133296.1"/>
</dbReference>
<keyword evidence="7" id="KW-1185">Reference proteome</keyword>
<feature type="domain" description="RRM" evidence="5">
    <location>
        <begin position="180"/>
        <end position="292"/>
    </location>
</feature>
<dbReference type="InterPro" id="IPR012677">
    <property type="entry name" value="Nucleotide-bd_a/b_plait_sf"/>
</dbReference>
<dbReference type="Pfam" id="PF00076">
    <property type="entry name" value="RRM_1"/>
    <property type="match status" value="2"/>
</dbReference>
<feature type="compositionally biased region" description="Basic and acidic residues" evidence="4">
    <location>
        <begin position="342"/>
        <end position="352"/>
    </location>
</feature>
<sequence>MFPGVILPAASGKMNPQTSITIIGTENRSATKCDGSPPAGNYGRHEDQVMASQDQMSDLVMASQTSHGQRSYDHGDRTSPVRTSIIHDGEIREQKSIPDDVMPGMETDAVPGVFEPEWLRERRKKRMLDEQVEESMAQVQKGRHHYQQQGAAPTQDSATMVPAGQDLPPPELFGLPVELSTVYISNLDESVTSPQSLLQDLTQKSGLPRIKDIRIPTITKPAGGKTAESNKTTANGAMVDLQAAGQPGSQTVSGKGFAYIEFNNAQDARTAVKMLAEVKINGRKLQVQLSQPTKPVYEPTVLYIPNLDPEITEEAIQALIENEYAQYKKDNAGRKRLSRPNPDPRKRSRNEAEQSVDQDQPAVHISDPLAAEASAAAPPATEPPDPDVFVDQRQSDGSPVDRLDEGPDKYCEKGPQSWKVVGVRIIEPRPELAEASLPDEEAAPRHAYVEFRDRASVLEILRWQQERCFCVGDRVVVLVPSVPKKRTASSYAKNKRERLTVDQRIKRTLYVSNIPVGMKEPKFRTLCEECGPIQELLMPHKDGVSVGWALVEYRDAINATTASTTLSGRKCGPKFLKVKQSKSAITKQRQGESREERHVGGQADAGKANGAKADEATAAGEKVVGLGPGLRRRRPTEFPESGGESRICGSNDEFRRMLGL</sequence>
<dbReference type="GO" id="GO:0003723">
    <property type="term" value="F:RNA binding"/>
    <property type="evidence" value="ECO:0007669"/>
    <property type="project" value="UniProtKB-UniRule"/>
</dbReference>
<dbReference type="PROSITE" id="PS50102">
    <property type="entry name" value="RRM"/>
    <property type="match status" value="2"/>
</dbReference>
<dbReference type="PANTHER" id="PTHR24012">
    <property type="entry name" value="RNA BINDING PROTEIN"/>
    <property type="match status" value="1"/>
</dbReference>
<gene>
    <name evidence="6" type="ORF">GNI_113850</name>
</gene>
<name>A0A023B365_GRENI</name>
<dbReference type="SUPFAM" id="SSF54928">
    <property type="entry name" value="RNA-binding domain, RBD"/>
    <property type="match status" value="2"/>
</dbReference>
<keyword evidence="2 3" id="KW-0694">RNA-binding</keyword>
<dbReference type="GeneID" id="22914019"/>
<reference evidence="6" key="1">
    <citation type="submission" date="2013-12" db="EMBL/GenBank/DDBJ databases">
        <authorList>
            <person name="Omoto C.K."/>
            <person name="Sibley D."/>
            <person name="Venepally P."/>
            <person name="Hadjithomas M."/>
            <person name="Karamycheva S."/>
            <person name="Brunk B."/>
            <person name="Roos D."/>
            <person name="Caler E."/>
            <person name="Lorenzi H."/>
        </authorList>
    </citation>
    <scope>NUCLEOTIDE SEQUENCE</scope>
</reference>
<organism evidence="6 7">
    <name type="scientific">Gregarina niphandrodes</name>
    <name type="common">Septate eugregarine</name>
    <dbReference type="NCBI Taxonomy" id="110365"/>
    <lineage>
        <taxon>Eukaryota</taxon>
        <taxon>Sar</taxon>
        <taxon>Alveolata</taxon>
        <taxon>Apicomplexa</taxon>
        <taxon>Conoidasida</taxon>
        <taxon>Gregarinasina</taxon>
        <taxon>Eugregarinorida</taxon>
        <taxon>Gregarinidae</taxon>
        <taxon>Gregarina</taxon>
    </lineage>
</organism>
<feature type="region of interest" description="Disordered" evidence="4">
    <location>
        <begin position="62"/>
        <end position="81"/>
    </location>
</feature>
<accession>A0A023B365</accession>
<evidence type="ECO:0000259" key="5">
    <source>
        <dbReference type="PROSITE" id="PS50102"/>
    </source>
</evidence>
<dbReference type="InterPro" id="IPR000504">
    <property type="entry name" value="RRM_dom"/>
</dbReference>
<evidence type="ECO:0000256" key="3">
    <source>
        <dbReference type="PROSITE-ProRule" id="PRU00176"/>
    </source>
</evidence>
<evidence type="ECO:0000313" key="7">
    <source>
        <dbReference type="Proteomes" id="UP000019763"/>
    </source>
</evidence>
<feature type="compositionally biased region" description="Basic and acidic residues" evidence="4">
    <location>
        <begin position="70"/>
        <end position="81"/>
    </location>
</feature>
<evidence type="ECO:0000256" key="1">
    <source>
        <dbReference type="ARBA" id="ARBA00022737"/>
    </source>
</evidence>
<evidence type="ECO:0000256" key="4">
    <source>
        <dbReference type="SAM" id="MobiDB-lite"/>
    </source>
</evidence>
<feature type="domain" description="RRM" evidence="5">
    <location>
        <begin position="507"/>
        <end position="583"/>
    </location>
</feature>
<protein>
    <submittedName>
        <fullName evidence="6">RNA recognition motif protein</fullName>
    </submittedName>
</protein>
<dbReference type="Proteomes" id="UP000019763">
    <property type="component" value="Unassembled WGS sequence"/>
</dbReference>
<dbReference type="OrthoDB" id="333268at2759"/>
<feature type="compositionally biased region" description="Low complexity" evidence="4">
    <location>
        <begin position="366"/>
        <end position="379"/>
    </location>
</feature>
<feature type="compositionally biased region" description="Low complexity" evidence="4">
    <location>
        <begin position="600"/>
        <end position="611"/>
    </location>
</feature>
<feature type="compositionally biased region" description="Basic and acidic residues" evidence="4">
    <location>
        <begin position="589"/>
        <end position="599"/>
    </location>
</feature>
<evidence type="ECO:0000313" key="6">
    <source>
        <dbReference type="EMBL" id="EZG55374.1"/>
    </source>
</evidence>
<keyword evidence="1" id="KW-0677">Repeat</keyword>
<dbReference type="VEuPathDB" id="CryptoDB:GNI_113850"/>
<evidence type="ECO:0000256" key="2">
    <source>
        <dbReference type="ARBA" id="ARBA00022884"/>
    </source>
</evidence>
<dbReference type="CDD" id="cd00590">
    <property type="entry name" value="RRM_SF"/>
    <property type="match status" value="2"/>
</dbReference>
<feature type="region of interest" description="Disordered" evidence="4">
    <location>
        <begin position="330"/>
        <end position="411"/>
    </location>
</feature>